<feature type="binding site" evidence="5">
    <location>
        <position position="410"/>
    </location>
    <ligand>
        <name>Zn(2+)</name>
        <dbReference type="ChEBI" id="CHEBI:29105"/>
        <label>2</label>
    </ligand>
</feature>
<keyword evidence="10" id="KW-1185">Reference proteome</keyword>
<dbReference type="CDD" id="cd00842">
    <property type="entry name" value="MPP_ASMase"/>
    <property type="match status" value="1"/>
</dbReference>
<dbReference type="InterPro" id="IPR029052">
    <property type="entry name" value="Metallo-depent_PP-like"/>
</dbReference>
<dbReference type="GO" id="GO:0006685">
    <property type="term" value="P:sphingomyelin catabolic process"/>
    <property type="evidence" value="ECO:0007669"/>
    <property type="project" value="UniProtKB-UniRule"/>
</dbReference>
<evidence type="ECO:0000256" key="1">
    <source>
        <dbReference type="ARBA" id="ARBA00022801"/>
    </source>
</evidence>
<dbReference type="PANTHER" id="PTHR10340:SF34">
    <property type="entry name" value="SPHINGOMYELIN PHOSPHODIESTERASE"/>
    <property type="match status" value="1"/>
</dbReference>
<dbReference type="SUPFAM" id="SSF56300">
    <property type="entry name" value="Metallo-dependent phosphatases"/>
    <property type="match status" value="1"/>
</dbReference>
<dbReference type="GO" id="GO:0004767">
    <property type="term" value="F:sphingomyelin phosphodiesterase activity"/>
    <property type="evidence" value="ECO:0007669"/>
    <property type="project" value="UniProtKB-UniRule"/>
</dbReference>
<reference evidence="9 10" key="1">
    <citation type="submission" date="2015-04" db="EMBL/GenBank/DDBJ databases">
        <authorList>
            <person name="Heijne W.H."/>
            <person name="Fedorova N.D."/>
            <person name="Nierman W.C."/>
            <person name="Vollebregt A.W."/>
            <person name="Zhao Z."/>
            <person name="Wu L."/>
            <person name="Kumar M."/>
            <person name="Stam H."/>
            <person name="van den Berg M.A."/>
            <person name="Pel H.J."/>
        </authorList>
    </citation>
    <scope>NUCLEOTIDE SEQUENCE [LARGE SCALE GENOMIC DNA]</scope>
    <source>
        <strain evidence="9 10">CBS 393.64</strain>
    </source>
</reference>
<sequence>MRALALITALATLATASATYDKRDLAQEIWDDIKNAVDCAGCQVVLTALKGVADLGTTAFVDVLTEVCNISGKEDSDVCSGIISREGPVLDYILQHLDIGSHTSQVICASAFGLCQYPEVRTYNLTFPKPKPNTTRPEPSGESPIQVVHFSDTHVDLSYETGSNYNCTKPICCRPYTAQDAPGNTTTPCGPYGNTKCDAPLSLEESMFAAIKALNPQPAFSIYTGDVVAHDIWLVDQNEVIEDLNATYDRMAGLGLVYAAIGNHDTAPVNDLPTSNIPSEYSANWTYEALTHDFTMLTQSASAQTAANYGSYSAIYPGSYGTDLRVISYNSIFYYVDNFWAYQDPMDFDPDGQLAWLINELQEAETAGQRVWIIAHVPTGTSDHFHDYSHYFDQIVQRYEATIAALFYGHTHIDQFQISYSNYSNRAFDTATAIGYIMPSLTPTSGPPTFRVYDVDPKTFAVLDFTNYIANISDPAFQLGPTWQKYYSAKETYGSLLSPPVTDPTAELTPAFWHNVTVAFEQDNATFQEYWARQTRGYDVSSCTGSCITQAICGLRAADAQYNCVTPTPGFNFAKRDASSAKQALSHVEKCEGSGLLGLLGRMVAENLMIYKYMPLLFAEYGLPYIV</sequence>
<feature type="disulfide bond" evidence="6">
    <location>
        <begin position="68"/>
        <end position="79"/>
    </location>
</feature>
<evidence type="ECO:0000256" key="6">
    <source>
        <dbReference type="PIRSR" id="PIRSR000948-2"/>
    </source>
</evidence>
<accession>A0A0F4Z246</accession>
<dbReference type="SMART" id="SM00741">
    <property type="entry name" value="SapB"/>
    <property type="match status" value="1"/>
</dbReference>
<feature type="disulfide bond" evidence="6">
    <location>
        <begin position="39"/>
        <end position="115"/>
    </location>
</feature>
<dbReference type="InterPro" id="IPR041805">
    <property type="entry name" value="ASMase/PPN1_MPP"/>
</dbReference>
<feature type="signal peptide" evidence="7">
    <location>
        <begin position="1"/>
        <end position="18"/>
    </location>
</feature>
<feature type="disulfide bond" evidence="6">
    <location>
        <begin position="173"/>
        <end position="197"/>
    </location>
</feature>
<dbReference type="OrthoDB" id="282973at2759"/>
<evidence type="ECO:0000256" key="4">
    <source>
        <dbReference type="PIRNR" id="PIRNR000948"/>
    </source>
</evidence>
<feature type="domain" description="Saposin B-type" evidence="8">
    <location>
        <begin position="35"/>
        <end position="119"/>
    </location>
</feature>
<dbReference type="Pfam" id="PF00149">
    <property type="entry name" value="Metallophos"/>
    <property type="match status" value="1"/>
</dbReference>
<keyword evidence="5" id="KW-0479">Metal-binding</keyword>
<dbReference type="InterPro" id="IPR008139">
    <property type="entry name" value="SaposinB_dom"/>
</dbReference>
<keyword evidence="5" id="KW-0862">Zinc</keyword>
<evidence type="ECO:0000256" key="3">
    <source>
        <dbReference type="ARBA" id="ARBA00023180"/>
    </source>
</evidence>
<dbReference type="GO" id="GO:0046872">
    <property type="term" value="F:metal ion binding"/>
    <property type="evidence" value="ECO:0007669"/>
    <property type="project" value="UniProtKB-KW"/>
</dbReference>
<comment type="cofactor">
    <cofactor evidence="5">
        <name>Zn(2+)</name>
        <dbReference type="ChEBI" id="CHEBI:29105"/>
    </cofactor>
    <text evidence="5">Binds 2 Zn(2+) ions per subunit.</text>
</comment>
<organism evidence="9 10">
    <name type="scientific">Rasamsonia emersonii (strain ATCC 16479 / CBS 393.64 / IMI 116815)</name>
    <dbReference type="NCBI Taxonomy" id="1408163"/>
    <lineage>
        <taxon>Eukaryota</taxon>
        <taxon>Fungi</taxon>
        <taxon>Dikarya</taxon>
        <taxon>Ascomycota</taxon>
        <taxon>Pezizomycotina</taxon>
        <taxon>Eurotiomycetes</taxon>
        <taxon>Eurotiomycetidae</taxon>
        <taxon>Eurotiales</taxon>
        <taxon>Trichocomaceae</taxon>
        <taxon>Rasamsonia</taxon>
    </lineage>
</organism>
<dbReference type="EMBL" id="LASV01000057">
    <property type="protein sequence ID" value="KKA24592.1"/>
    <property type="molecule type" value="Genomic_DNA"/>
</dbReference>
<keyword evidence="2 6" id="KW-1015">Disulfide bond</keyword>
<gene>
    <name evidence="9" type="ORF">T310_1380</name>
</gene>
<keyword evidence="4" id="KW-0326">Glycosidase</keyword>
<comment type="caution">
    <text evidence="9">The sequence shown here is derived from an EMBL/GenBank/DDBJ whole genome shotgun (WGS) entry which is preliminary data.</text>
</comment>
<protein>
    <recommendedName>
        <fullName evidence="4">Sphingomyelin phosphodiesterase</fullName>
    </recommendedName>
</protein>
<dbReference type="GO" id="GO:0016798">
    <property type="term" value="F:hydrolase activity, acting on glycosyl bonds"/>
    <property type="evidence" value="ECO:0007669"/>
    <property type="project" value="UniProtKB-KW"/>
</dbReference>
<feature type="binding site" evidence="5">
    <location>
        <position position="226"/>
    </location>
    <ligand>
        <name>Zn(2+)</name>
        <dbReference type="ChEBI" id="CHEBI:29105"/>
        <label>2</label>
    </ligand>
</feature>
<feature type="binding site" evidence="5">
    <location>
        <position position="376"/>
    </location>
    <ligand>
        <name>Zn(2+)</name>
        <dbReference type="ChEBI" id="CHEBI:29105"/>
        <label>2</label>
    </ligand>
</feature>
<dbReference type="GO" id="GO:0016020">
    <property type="term" value="C:membrane"/>
    <property type="evidence" value="ECO:0007669"/>
    <property type="project" value="GOC"/>
</dbReference>
<evidence type="ECO:0000256" key="7">
    <source>
        <dbReference type="SAM" id="SignalP"/>
    </source>
</evidence>
<dbReference type="GO" id="GO:0005576">
    <property type="term" value="C:extracellular region"/>
    <property type="evidence" value="ECO:0007669"/>
    <property type="project" value="UniProtKB-SubCell"/>
</dbReference>
<feature type="disulfide bond" evidence="6">
    <location>
        <begin position="167"/>
        <end position="172"/>
    </location>
</feature>
<feature type="binding site" evidence="5">
    <location>
        <position position="263"/>
    </location>
    <ligand>
        <name>Zn(2+)</name>
        <dbReference type="ChEBI" id="CHEBI:29105"/>
        <label>2</label>
    </ligand>
</feature>
<dbReference type="AlphaFoldDB" id="A0A0F4Z246"/>
<comment type="function">
    <text evidence="4">Converts sphingomyelin to ceramide.</text>
</comment>
<dbReference type="GeneID" id="25313731"/>
<feature type="binding site" evidence="5">
    <location>
        <position position="154"/>
    </location>
    <ligand>
        <name>Zn(2+)</name>
        <dbReference type="ChEBI" id="CHEBI:29105"/>
        <label>1</label>
    </ligand>
</feature>
<feature type="binding site" evidence="5">
    <location>
        <position position="152"/>
    </location>
    <ligand>
        <name>Zn(2+)</name>
        <dbReference type="ChEBI" id="CHEBI:29105"/>
        <label>1</label>
    </ligand>
</feature>
<evidence type="ECO:0000313" key="10">
    <source>
        <dbReference type="Proteomes" id="UP000053958"/>
    </source>
</evidence>
<name>A0A0F4Z246_RASE3</name>
<evidence type="ECO:0000313" key="9">
    <source>
        <dbReference type="EMBL" id="KKA24592.1"/>
    </source>
</evidence>
<keyword evidence="1 4" id="KW-0378">Hydrolase</keyword>
<evidence type="ECO:0000256" key="2">
    <source>
        <dbReference type="ARBA" id="ARBA00023157"/>
    </source>
</evidence>
<dbReference type="InterPro" id="IPR011160">
    <property type="entry name" value="Sphingomy_PDE"/>
</dbReference>
<dbReference type="STRING" id="1408163.A0A0F4Z246"/>
<keyword evidence="7" id="KW-0732">Signal</keyword>
<keyword evidence="3" id="KW-0325">Glycoprotein</keyword>
<dbReference type="RefSeq" id="XP_013331204.1">
    <property type="nucleotide sequence ID" value="XM_013475750.1"/>
</dbReference>
<feature type="binding site" evidence="5">
    <location>
        <position position="412"/>
    </location>
    <ligand>
        <name>Zn(2+)</name>
        <dbReference type="ChEBI" id="CHEBI:29105"/>
        <label>1</label>
    </ligand>
</feature>
<dbReference type="PROSITE" id="PS50015">
    <property type="entry name" value="SAP_B"/>
    <property type="match status" value="1"/>
</dbReference>
<dbReference type="Gene3D" id="3.60.21.10">
    <property type="match status" value="1"/>
</dbReference>
<feature type="chain" id="PRO_5002482400" description="Sphingomyelin phosphodiesterase" evidence="7">
    <location>
        <begin position="19"/>
        <end position="627"/>
    </location>
</feature>
<dbReference type="InterPro" id="IPR004843">
    <property type="entry name" value="Calcineurin-like_PHP"/>
</dbReference>
<evidence type="ECO:0000256" key="5">
    <source>
        <dbReference type="PIRSR" id="PIRSR000948-1"/>
    </source>
</evidence>
<comment type="similarity">
    <text evidence="4">Belongs to the acid sphingomyelinase family.</text>
</comment>
<feature type="binding site" evidence="5">
    <location>
        <position position="226"/>
    </location>
    <ligand>
        <name>Zn(2+)</name>
        <dbReference type="ChEBI" id="CHEBI:29105"/>
        <label>1</label>
    </ligand>
</feature>
<dbReference type="GO" id="GO:0046513">
    <property type="term" value="P:ceramide biosynthetic process"/>
    <property type="evidence" value="ECO:0007669"/>
    <property type="project" value="UniProtKB-ARBA"/>
</dbReference>
<dbReference type="Proteomes" id="UP000053958">
    <property type="component" value="Unassembled WGS sequence"/>
</dbReference>
<feature type="disulfide bond" evidence="6">
    <location>
        <begin position="543"/>
        <end position="547"/>
    </location>
</feature>
<evidence type="ECO:0000259" key="8">
    <source>
        <dbReference type="PROSITE" id="PS50015"/>
    </source>
</evidence>
<dbReference type="PIRSF" id="PIRSF000948">
    <property type="entry name" value="Sphingomy_PDE"/>
    <property type="match status" value="1"/>
</dbReference>
<dbReference type="PANTHER" id="PTHR10340">
    <property type="entry name" value="SPHINGOMYELIN PHOSPHODIESTERASE"/>
    <property type="match status" value="1"/>
</dbReference>
<proteinExistence type="inferred from homology"/>